<protein>
    <submittedName>
        <fullName evidence="2">Steroid delta-isomerase-like uncharacterized protein</fullName>
    </submittedName>
</protein>
<feature type="chain" id="PRO_5020844955" evidence="1">
    <location>
        <begin position="30"/>
        <end position="167"/>
    </location>
</feature>
<dbReference type="SUPFAM" id="SSF54427">
    <property type="entry name" value="NTF2-like"/>
    <property type="match status" value="1"/>
</dbReference>
<feature type="signal peptide" evidence="1">
    <location>
        <begin position="1"/>
        <end position="29"/>
    </location>
</feature>
<evidence type="ECO:0000313" key="3">
    <source>
        <dbReference type="Proteomes" id="UP000292039"/>
    </source>
</evidence>
<proteinExistence type="predicted"/>
<evidence type="ECO:0000313" key="2">
    <source>
        <dbReference type="EMBL" id="RZS73935.1"/>
    </source>
</evidence>
<dbReference type="AlphaFoldDB" id="A0A4Q7N0E8"/>
<dbReference type="Pfam" id="PF07366">
    <property type="entry name" value="SnoaL"/>
    <property type="match status" value="1"/>
</dbReference>
<organism evidence="2 3">
    <name type="scientific">Kerstersia gyiorum</name>
    <dbReference type="NCBI Taxonomy" id="206506"/>
    <lineage>
        <taxon>Bacteria</taxon>
        <taxon>Pseudomonadati</taxon>
        <taxon>Pseudomonadota</taxon>
        <taxon>Betaproteobacteria</taxon>
        <taxon>Burkholderiales</taxon>
        <taxon>Alcaligenaceae</taxon>
        <taxon>Kerstersia</taxon>
    </lineage>
</organism>
<keyword evidence="2" id="KW-0413">Isomerase</keyword>
<keyword evidence="1" id="KW-0732">Signal</keyword>
<dbReference type="InterPro" id="IPR032710">
    <property type="entry name" value="NTF2-like_dom_sf"/>
</dbReference>
<dbReference type="Proteomes" id="UP000292039">
    <property type="component" value="Unassembled WGS sequence"/>
</dbReference>
<gene>
    <name evidence="2" type="ORF">EV679_1143</name>
</gene>
<dbReference type="Gene3D" id="3.10.450.50">
    <property type="match status" value="1"/>
</dbReference>
<dbReference type="PROSITE" id="PS51257">
    <property type="entry name" value="PROKAR_LIPOPROTEIN"/>
    <property type="match status" value="1"/>
</dbReference>
<name>A0A4Q7N0E8_9BURK</name>
<dbReference type="GO" id="GO:0030638">
    <property type="term" value="P:polyketide metabolic process"/>
    <property type="evidence" value="ECO:0007669"/>
    <property type="project" value="InterPro"/>
</dbReference>
<comment type="caution">
    <text evidence="2">The sequence shown here is derived from an EMBL/GenBank/DDBJ whole genome shotgun (WGS) entry which is preliminary data.</text>
</comment>
<accession>A0A4Q7N0E8</accession>
<dbReference type="GO" id="GO:0016853">
    <property type="term" value="F:isomerase activity"/>
    <property type="evidence" value="ECO:0007669"/>
    <property type="project" value="UniProtKB-KW"/>
</dbReference>
<evidence type="ECO:0000256" key="1">
    <source>
        <dbReference type="SAM" id="SignalP"/>
    </source>
</evidence>
<dbReference type="InterPro" id="IPR009959">
    <property type="entry name" value="Cyclase_SnoaL-like"/>
</dbReference>
<sequence length="167" mass="18064">MQSSRAGLARVIRPALWLAAFLPVAPALATSCDAPAWPVVQQYIAAWNEHDVLAAGTTLDAQVSYFSTSAATTRQGSQVVLDVVKGLTGLIPDLRWRVLGTPVQACEQLAFEWEFSGTAQFPAQDGKPAASRPVSLRGASFVRVEHGRIVQLADYYNGLTMREQLAH</sequence>
<dbReference type="EMBL" id="SGWZ01000001">
    <property type="protein sequence ID" value="RZS73935.1"/>
    <property type="molecule type" value="Genomic_DNA"/>
</dbReference>
<dbReference type="RefSeq" id="WP_165389955.1">
    <property type="nucleotide sequence ID" value="NZ_CBCSEB010000007.1"/>
</dbReference>
<reference evidence="2 3" key="1">
    <citation type="submission" date="2019-02" db="EMBL/GenBank/DDBJ databases">
        <title>Genomic Encyclopedia of Type Strains, Phase IV (KMG-IV): sequencing the most valuable type-strain genomes for metagenomic binning, comparative biology and taxonomic classification.</title>
        <authorList>
            <person name="Goeker M."/>
        </authorList>
    </citation>
    <scope>NUCLEOTIDE SEQUENCE [LARGE SCALE GENOMIC DNA]</scope>
    <source>
        <strain evidence="2 3">DSM 16618</strain>
    </source>
</reference>